<dbReference type="PANTHER" id="PTHR23028:SF53">
    <property type="entry name" value="ACYL_TRANSF_3 DOMAIN-CONTAINING PROTEIN"/>
    <property type="match status" value="1"/>
</dbReference>
<feature type="transmembrane region" description="Helical" evidence="1">
    <location>
        <begin position="233"/>
        <end position="251"/>
    </location>
</feature>
<comment type="caution">
    <text evidence="3">The sequence shown here is derived from an EMBL/GenBank/DDBJ whole genome shotgun (WGS) entry which is preliminary data.</text>
</comment>
<dbReference type="EMBL" id="JBBYHS010000002">
    <property type="protein sequence ID" value="MEL1252662.1"/>
    <property type="molecule type" value="Genomic_DNA"/>
</dbReference>
<dbReference type="InterPro" id="IPR050879">
    <property type="entry name" value="Acyltransferase_3"/>
</dbReference>
<dbReference type="GO" id="GO:0016746">
    <property type="term" value="F:acyltransferase activity"/>
    <property type="evidence" value="ECO:0007669"/>
    <property type="project" value="UniProtKB-KW"/>
</dbReference>
<dbReference type="Pfam" id="PF01757">
    <property type="entry name" value="Acyl_transf_3"/>
    <property type="match status" value="1"/>
</dbReference>
<protein>
    <submittedName>
        <fullName evidence="3">Acyltransferase</fullName>
        <ecNumber evidence="3">2.3.-.-</ecNumber>
    </submittedName>
</protein>
<feature type="transmembrane region" description="Helical" evidence="1">
    <location>
        <begin position="200"/>
        <end position="221"/>
    </location>
</feature>
<feature type="transmembrane region" description="Helical" evidence="1">
    <location>
        <begin position="263"/>
        <end position="280"/>
    </location>
</feature>
<feature type="transmembrane region" description="Helical" evidence="1">
    <location>
        <begin position="292"/>
        <end position="314"/>
    </location>
</feature>
<dbReference type="Proteomes" id="UP001485226">
    <property type="component" value="Unassembled WGS sequence"/>
</dbReference>
<feature type="transmembrane region" description="Helical" evidence="1">
    <location>
        <begin position="162"/>
        <end position="180"/>
    </location>
</feature>
<feature type="domain" description="Acyltransferase 3" evidence="2">
    <location>
        <begin position="9"/>
        <end position="344"/>
    </location>
</feature>
<evidence type="ECO:0000313" key="4">
    <source>
        <dbReference type="Proteomes" id="UP001485226"/>
    </source>
</evidence>
<keyword evidence="4" id="KW-1185">Reference proteome</keyword>
<accession>A0ABU9IJS4</accession>
<dbReference type="PANTHER" id="PTHR23028">
    <property type="entry name" value="ACETYLTRANSFERASE"/>
    <property type="match status" value="1"/>
</dbReference>
<keyword evidence="3" id="KW-0808">Transferase</keyword>
<name>A0ABU9IJS4_9FLAO</name>
<dbReference type="RefSeq" id="WP_341689255.1">
    <property type="nucleotide sequence ID" value="NZ_JBBYHS010000002.1"/>
</dbReference>
<keyword evidence="1" id="KW-0472">Membrane</keyword>
<sequence length="384" mass="45267">MNIVVDKYNWVNALRGYAILLVILIHSSQSFKVSDFGRNFYDNGDLGVQLFFILSSFTLFNSYSKRKLKEGEFINRNFFIRRFFRIAPYYYIAGLIYVFYKVLIKHNTINLKNLIANYTFTNGIYLPGINDIPPGGWSVGIEMLFYLLIPILFKYINSLRKAICLFLITILFSIAINHLFLNYTMFLLNSIFGSINKWSLYFWLPNQLPIFVLGIILYHINKNLTFSFNFGQIALMISILLYIGFSFFKFNLEYPFFFIKREYVYGIIFVLFSIGTYTTNNKFVINDFVQKIGVVSFSMYLNHFIILYILGYVLRGICEKVTVHFHFSYFVLHNDFLFFSFYFLIIKVSYFLSKITYNNIEVKGIDFGNYVLNKISNKNDLKGV</sequence>
<dbReference type="EC" id="2.3.-.-" evidence="3"/>
<evidence type="ECO:0000313" key="3">
    <source>
        <dbReference type="EMBL" id="MEL1252662.1"/>
    </source>
</evidence>
<keyword evidence="1" id="KW-1133">Transmembrane helix</keyword>
<reference evidence="3 4" key="1">
    <citation type="submission" date="2024-04" db="EMBL/GenBank/DDBJ databases">
        <title>Flavobacterium sp. DGU38 16S ribosomal RNA gene Genome sequencing and assembly.</title>
        <authorList>
            <person name="Park S."/>
        </authorList>
    </citation>
    <scope>NUCLEOTIDE SEQUENCE [LARGE SCALE GENOMIC DNA]</scope>
    <source>
        <strain evidence="3 4">DGU38</strain>
    </source>
</reference>
<evidence type="ECO:0000256" key="1">
    <source>
        <dbReference type="SAM" id="Phobius"/>
    </source>
</evidence>
<organism evidence="3 4">
    <name type="scientific">Flavobacterium calami</name>
    <dbReference type="NCBI Taxonomy" id="3139144"/>
    <lineage>
        <taxon>Bacteria</taxon>
        <taxon>Pseudomonadati</taxon>
        <taxon>Bacteroidota</taxon>
        <taxon>Flavobacteriia</taxon>
        <taxon>Flavobacteriales</taxon>
        <taxon>Flavobacteriaceae</taxon>
        <taxon>Flavobacterium</taxon>
    </lineage>
</organism>
<keyword evidence="3" id="KW-0012">Acyltransferase</keyword>
<feature type="transmembrane region" description="Helical" evidence="1">
    <location>
        <begin position="135"/>
        <end position="155"/>
    </location>
</feature>
<feature type="transmembrane region" description="Helical" evidence="1">
    <location>
        <begin position="46"/>
        <end position="63"/>
    </location>
</feature>
<gene>
    <name evidence="3" type="ORF">AAEO57_02640</name>
</gene>
<feature type="transmembrane region" description="Helical" evidence="1">
    <location>
        <begin position="83"/>
        <end position="100"/>
    </location>
</feature>
<proteinExistence type="predicted"/>
<evidence type="ECO:0000259" key="2">
    <source>
        <dbReference type="Pfam" id="PF01757"/>
    </source>
</evidence>
<feature type="transmembrane region" description="Helical" evidence="1">
    <location>
        <begin position="326"/>
        <end position="345"/>
    </location>
</feature>
<dbReference type="InterPro" id="IPR002656">
    <property type="entry name" value="Acyl_transf_3_dom"/>
</dbReference>
<keyword evidence="1" id="KW-0812">Transmembrane</keyword>